<keyword evidence="3" id="KW-1185">Reference proteome</keyword>
<proteinExistence type="predicted"/>
<reference evidence="2 3" key="1">
    <citation type="submission" date="2016-10" db="EMBL/GenBank/DDBJ databases">
        <authorList>
            <person name="de Groot N.N."/>
        </authorList>
    </citation>
    <scope>NUCLEOTIDE SEQUENCE [LARGE SCALE GENOMIC DNA]</scope>
    <source>
        <strain evidence="2 3">IBRC-M 10780</strain>
    </source>
</reference>
<dbReference type="EMBL" id="FOHE01000004">
    <property type="protein sequence ID" value="SES99752.1"/>
    <property type="molecule type" value="Genomic_DNA"/>
</dbReference>
<organism evidence="2 3">
    <name type="scientific">Oceanobacillus limi</name>
    <dbReference type="NCBI Taxonomy" id="930131"/>
    <lineage>
        <taxon>Bacteria</taxon>
        <taxon>Bacillati</taxon>
        <taxon>Bacillota</taxon>
        <taxon>Bacilli</taxon>
        <taxon>Bacillales</taxon>
        <taxon>Bacillaceae</taxon>
        <taxon>Oceanobacillus</taxon>
    </lineage>
</organism>
<dbReference type="InterPro" id="IPR022742">
    <property type="entry name" value="Hydrolase_4"/>
</dbReference>
<dbReference type="AlphaFoldDB" id="A0A1I0B1E0"/>
<dbReference type="PROSITE" id="PS51257">
    <property type="entry name" value="PROKAR_LIPOPROTEIN"/>
    <property type="match status" value="1"/>
</dbReference>
<dbReference type="RefSeq" id="WP_090867918.1">
    <property type="nucleotide sequence ID" value="NZ_FOHE01000004.1"/>
</dbReference>
<evidence type="ECO:0000313" key="2">
    <source>
        <dbReference type="EMBL" id="SES99752.1"/>
    </source>
</evidence>
<sequence length="426" mass="47420">MSRKSIFYIFFLLIILVGCKEEENNAKEVANLSGEWTGEIEIPNQPLGIRMTFDEQEDVSGNISIPVQGIQNYPLSSVTMKEDKNIVFILDIQGQYMIFEGHIEEDKVTGTFKQNGQSFPFELKKGESILSTEEEEKFLQVETSAGTLYGELLMPSGEGPFPIAIIIPGSGPTDRNGNSTAGENNSLKMLAEGLAENGVATLRYDKRGAGKNQLAVIPEEEMRFDQFIEDAVDWVELLEENPNFSDVGIIGHSQGSLVGMLTAQKTNVDYFISIAGAGRSIDQVLYQQLQEQLSDKLLAESKEIVQALKQGERVENVSPQLESIFRPSVQPFTASWMKYEPVEEIAKLEIPILIINGENDLQVPIEDAELLKDAKRDAELLLIESMNHVLKDAPTDREGNLETYSNPTLPISERLIDGINQFLVEN</sequence>
<dbReference type="GO" id="GO:0052689">
    <property type="term" value="F:carboxylic ester hydrolase activity"/>
    <property type="evidence" value="ECO:0007669"/>
    <property type="project" value="TreeGrafter"/>
</dbReference>
<gene>
    <name evidence="2" type="ORF">SAMN05216389_104107</name>
</gene>
<dbReference type="Proteomes" id="UP000198618">
    <property type="component" value="Unassembled WGS sequence"/>
</dbReference>
<dbReference type="InterPro" id="IPR053145">
    <property type="entry name" value="AB_hydrolase_Est10"/>
</dbReference>
<dbReference type="SUPFAM" id="SSF53474">
    <property type="entry name" value="alpha/beta-Hydrolases"/>
    <property type="match status" value="1"/>
</dbReference>
<dbReference type="Pfam" id="PF12146">
    <property type="entry name" value="Hydrolase_4"/>
    <property type="match status" value="1"/>
</dbReference>
<protein>
    <recommendedName>
        <fullName evidence="1">Serine aminopeptidase S33 domain-containing protein</fullName>
    </recommendedName>
</protein>
<dbReference type="OrthoDB" id="9809549at2"/>
<name>A0A1I0B1E0_9BACI</name>
<dbReference type="InterPro" id="IPR029058">
    <property type="entry name" value="AB_hydrolase_fold"/>
</dbReference>
<dbReference type="STRING" id="930131.SAMN05216389_104107"/>
<evidence type="ECO:0000313" key="3">
    <source>
        <dbReference type="Proteomes" id="UP000198618"/>
    </source>
</evidence>
<evidence type="ECO:0000259" key="1">
    <source>
        <dbReference type="Pfam" id="PF12146"/>
    </source>
</evidence>
<dbReference type="PANTHER" id="PTHR43265:SF1">
    <property type="entry name" value="ESTERASE ESTD"/>
    <property type="match status" value="1"/>
</dbReference>
<dbReference type="Gene3D" id="3.40.50.1820">
    <property type="entry name" value="alpha/beta hydrolase"/>
    <property type="match status" value="1"/>
</dbReference>
<dbReference type="PANTHER" id="PTHR43265">
    <property type="entry name" value="ESTERASE ESTD"/>
    <property type="match status" value="1"/>
</dbReference>
<feature type="domain" description="Serine aminopeptidase S33" evidence="1">
    <location>
        <begin position="188"/>
        <end position="389"/>
    </location>
</feature>
<accession>A0A1I0B1E0</accession>